<evidence type="ECO:0000313" key="1">
    <source>
        <dbReference type="EMBL" id="CAG8832720.1"/>
    </source>
</evidence>
<protein>
    <submittedName>
        <fullName evidence="1">3301_t:CDS:1</fullName>
    </submittedName>
</protein>
<sequence length="69" mass="7975">DYAKSFSTQHGLAVLHKNNGLLEMLEIVRQVGNFLEFSKEDEINIGRIWKQKEDKCKCNAAKINKRNVL</sequence>
<feature type="non-terminal residue" evidence="1">
    <location>
        <position position="1"/>
    </location>
</feature>
<dbReference type="Proteomes" id="UP000789901">
    <property type="component" value="Unassembled WGS sequence"/>
</dbReference>
<accession>A0ABN7WHT7</accession>
<name>A0ABN7WHT7_GIGMA</name>
<keyword evidence="2" id="KW-1185">Reference proteome</keyword>
<organism evidence="1 2">
    <name type="scientific">Gigaspora margarita</name>
    <dbReference type="NCBI Taxonomy" id="4874"/>
    <lineage>
        <taxon>Eukaryota</taxon>
        <taxon>Fungi</taxon>
        <taxon>Fungi incertae sedis</taxon>
        <taxon>Mucoromycota</taxon>
        <taxon>Glomeromycotina</taxon>
        <taxon>Glomeromycetes</taxon>
        <taxon>Diversisporales</taxon>
        <taxon>Gigasporaceae</taxon>
        <taxon>Gigaspora</taxon>
    </lineage>
</organism>
<proteinExistence type="predicted"/>
<reference evidence="1 2" key="1">
    <citation type="submission" date="2021-06" db="EMBL/GenBank/DDBJ databases">
        <authorList>
            <person name="Kallberg Y."/>
            <person name="Tangrot J."/>
            <person name="Rosling A."/>
        </authorList>
    </citation>
    <scope>NUCLEOTIDE SEQUENCE [LARGE SCALE GENOMIC DNA]</scope>
    <source>
        <strain evidence="1 2">120-4 pot B 10/14</strain>
    </source>
</reference>
<comment type="caution">
    <text evidence="1">The sequence shown here is derived from an EMBL/GenBank/DDBJ whole genome shotgun (WGS) entry which is preliminary data.</text>
</comment>
<dbReference type="EMBL" id="CAJVQB010045923">
    <property type="protein sequence ID" value="CAG8832720.1"/>
    <property type="molecule type" value="Genomic_DNA"/>
</dbReference>
<evidence type="ECO:0000313" key="2">
    <source>
        <dbReference type="Proteomes" id="UP000789901"/>
    </source>
</evidence>
<gene>
    <name evidence="1" type="ORF">GMARGA_LOCUS31194</name>
</gene>